<organism evidence="8 9">
    <name type="scientific">Aurantimicrobium minutum</name>
    <dbReference type="NCBI Taxonomy" id="708131"/>
    <lineage>
        <taxon>Bacteria</taxon>
        <taxon>Bacillati</taxon>
        <taxon>Actinomycetota</taxon>
        <taxon>Actinomycetes</taxon>
        <taxon>Micrococcales</taxon>
        <taxon>Microbacteriaceae</taxon>
        <taxon>Aurantimicrobium</taxon>
    </lineage>
</organism>
<evidence type="ECO:0000256" key="4">
    <source>
        <dbReference type="PROSITE-ProRule" id="PRU00182"/>
    </source>
</evidence>
<keyword evidence="8" id="KW-0418">Kinase</keyword>
<dbReference type="PANTHER" id="PTHR47683">
    <property type="entry name" value="PSEUDOURIDINE SYNTHASE FAMILY PROTEIN-RELATED"/>
    <property type="match status" value="1"/>
</dbReference>
<dbReference type="Pfam" id="PF00849">
    <property type="entry name" value="PseudoU_synth_2"/>
    <property type="match status" value="1"/>
</dbReference>
<keyword evidence="4" id="KW-0694">RNA-binding</keyword>
<accession>A0A173LWK3</accession>
<evidence type="ECO:0000256" key="3">
    <source>
        <dbReference type="ARBA" id="ARBA00023235"/>
    </source>
</evidence>
<dbReference type="InterPro" id="IPR018496">
    <property type="entry name" value="PsdUridine_synth_RsuA/RluB_CS"/>
</dbReference>
<evidence type="ECO:0000256" key="2">
    <source>
        <dbReference type="ARBA" id="ARBA00008348"/>
    </source>
</evidence>
<dbReference type="AlphaFoldDB" id="A0A173LWK3"/>
<evidence type="ECO:0000313" key="8">
    <source>
        <dbReference type="EMBL" id="BAU99238.1"/>
    </source>
</evidence>
<dbReference type="Pfam" id="PF01479">
    <property type="entry name" value="S4"/>
    <property type="match status" value="1"/>
</dbReference>
<evidence type="ECO:0000256" key="1">
    <source>
        <dbReference type="ARBA" id="ARBA00000073"/>
    </source>
</evidence>
<dbReference type="EMBL" id="AP017457">
    <property type="protein sequence ID" value="BAU99238.1"/>
    <property type="molecule type" value="Genomic_DNA"/>
</dbReference>
<gene>
    <name evidence="8" type="ORF">AUMI_16960</name>
</gene>
<dbReference type="Gene3D" id="3.30.70.580">
    <property type="entry name" value="Pseudouridine synthase I, catalytic domain, N-terminal subdomain"/>
    <property type="match status" value="1"/>
</dbReference>
<dbReference type="InterPro" id="IPR000748">
    <property type="entry name" value="PsdUridine_synth_RsuA/RluB/E/F"/>
</dbReference>
<dbReference type="InterPro" id="IPR006145">
    <property type="entry name" value="PsdUridine_synth_RsuA/RluA"/>
</dbReference>
<dbReference type="InterPro" id="IPR020103">
    <property type="entry name" value="PsdUridine_synth_cat_dom_sf"/>
</dbReference>
<keyword evidence="8" id="KW-0808">Transferase</keyword>
<sequence length="295" mass="32257">MSTLRSGDPLPEGFKNADRPPIEDWNAEAAPQGVRIQKVMAAAGVASRRVAENMIAQGRVAVNGKLVTEPGLRVDPEVDEVTVDGIPVQVDTSKRYLILNKPVGVVSSMADDRGRPDLSDFTKHYEERLFYVGRLDQDTSGLLILTNDGDLAHVLAHPSFGVQKTYIAKVRGKVTPQTLSKLTTGFELSDGFIQADKARLLSVSNNGDTSLVEITLHSGRNRIVRRMLKEVGHPVLELVRRAFGPLHLGTLPVGQMRDLTKVELGAVLALSRSNTEELPEYTEIDNDDLSEGEDN</sequence>
<reference evidence="8 9" key="1">
    <citation type="journal article" date="2016" name="Genome Announc.">
        <title>Complete Genome Sequence of Aurantimicrobium minutum Type Strain KNCT, a Planktonic Ultramicrobacterium Isolated from River Water.</title>
        <authorList>
            <person name="Nakai R."/>
            <person name="Fujisawa T."/>
            <person name="Nakamura Y."/>
            <person name="Nishide H."/>
            <person name="Uchiyama I."/>
            <person name="Baba T."/>
            <person name="Toyoda A."/>
            <person name="Fujiyama A."/>
            <person name="Naganuma T."/>
            <person name="Niki H."/>
        </authorList>
    </citation>
    <scope>NUCLEOTIDE SEQUENCE [LARGE SCALE GENOMIC DNA]</scope>
    <source>
        <strain evidence="8 9">KNC</strain>
    </source>
</reference>
<dbReference type="GO" id="GO:0120159">
    <property type="term" value="F:rRNA pseudouridine synthase activity"/>
    <property type="evidence" value="ECO:0007669"/>
    <property type="project" value="UniProtKB-ARBA"/>
</dbReference>
<feature type="domain" description="RNA-binding S4" evidence="7">
    <location>
        <begin position="34"/>
        <end position="98"/>
    </location>
</feature>
<dbReference type="FunFam" id="3.10.290.10:FF:000003">
    <property type="entry name" value="Pseudouridine synthase"/>
    <property type="match status" value="1"/>
</dbReference>
<dbReference type="PROSITE" id="PS50889">
    <property type="entry name" value="S4"/>
    <property type="match status" value="1"/>
</dbReference>
<dbReference type="NCBIfam" id="TIGR00093">
    <property type="entry name" value="pseudouridine synthase"/>
    <property type="match status" value="1"/>
</dbReference>
<dbReference type="OrthoDB" id="9807213at2"/>
<dbReference type="Gene3D" id="3.10.290.10">
    <property type="entry name" value="RNA-binding S4 domain"/>
    <property type="match status" value="1"/>
</dbReference>
<dbReference type="KEGG" id="amin:AUMI_16960"/>
<evidence type="ECO:0000256" key="6">
    <source>
        <dbReference type="SAM" id="MobiDB-lite"/>
    </source>
</evidence>
<dbReference type="InterPro" id="IPR020094">
    <property type="entry name" value="TruA/RsuA/RluB/E/F_N"/>
</dbReference>
<comment type="similarity">
    <text evidence="2 5">Belongs to the pseudouridine synthase RsuA family.</text>
</comment>
<dbReference type="EC" id="5.4.99.-" evidence="5"/>
<dbReference type="InterPro" id="IPR036986">
    <property type="entry name" value="S4_RNA-bd_sf"/>
</dbReference>
<dbReference type="SUPFAM" id="SSF55120">
    <property type="entry name" value="Pseudouridine synthase"/>
    <property type="match status" value="1"/>
</dbReference>
<dbReference type="InterPro" id="IPR042092">
    <property type="entry name" value="PsdUridine_s_RsuA/RluB/E/F_cat"/>
</dbReference>
<dbReference type="PROSITE" id="PS01149">
    <property type="entry name" value="PSI_RSU"/>
    <property type="match status" value="1"/>
</dbReference>
<dbReference type="Gene3D" id="3.30.70.1560">
    <property type="entry name" value="Alpha-L RNA-binding motif"/>
    <property type="match status" value="1"/>
</dbReference>
<evidence type="ECO:0000259" key="7">
    <source>
        <dbReference type="SMART" id="SM00363"/>
    </source>
</evidence>
<dbReference type="GO" id="GO:0016301">
    <property type="term" value="F:kinase activity"/>
    <property type="evidence" value="ECO:0007669"/>
    <property type="project" value="UniProtKB-KW"/>
</dbReference>
<dbReference type="SMART" id="SM00363">
    <property type="entry name" value="S4"/>
    <property type="match status" value="1"/>
</dbReference>
<dbReference type="SUPFAM" id="SSF55174">
    <property type="entry name" value="Alpha-L RNA-binding motif"/>
    <property type="match status" value="1"/>
</dbReference>
<dbReference type="PANTHER" id="PTHR47683:SF2">
    <property type="entry name" value="RNA-BINDING S4 DOMAIN-CONTAINING PROTEIN"/>
    <property type="match status" value="1"/>
</dbReference>
<dbReference type="GO" id="GO:0000455">
    <property type="term" value="P:enzyme-directed rRNA pseudouridine synthesis"/>
    <property type="evidence" value="ECO:0007669"/>
    <property type="project" value="UniProtKB-ARBA"/>
</dbReference>
<evidence type="ECO:0000256" key="5">
    <source>
        <dbReference type="RuleBase" id="RU003887"/>
    </source>
</evidence>
<proteinExistence type="inferred from homology"/>
<keyword evidence="3 5" id="KW-0413">Isomerase</keyword>
<dbReference type="GO" id="GO:0003723">
    <property type="term" value="F:RNA binding"/>
    <property type="evidence" value="ECO:0007669"/>
    <property type="project" value="UniProtKB-KW"/>
</dbReference>
<protein>
    <recommendedName>
        <fullName evidence="5">Pseudouridine synthase</fullName>
        <ecNumber evidence="5">5.4.99.-</ecNumber>
    </recommendedName>
</protein>
<dbReference type="CDD" id="cd02870">
    <property type="entry name" value="PseudoU_synth_RsuA_like"/>
    <property type="match status" value="1"/>
</dbReference>
<comment type="catalytic activity">
    <reaction evidence="1">
        <text>a uridine in RNA = a pseudouridine in RNA</text>
        <dbReference type="Rhea" id="RHEA:48348"/>
        <dbReference type="Rhea" id="RHEA-COMP:12068"/>
        <dbReference type="Rhea" id="RHEA-COMP:12069"/>
        <dbReference type="ChEBI" id="CHEBI:65314"/>
        <dbReference type="ChEBI" id="CHEBI:65315"/>
    </reaction>
</comment>
<feature type="region of interest" description="Disordered" evidence="6">
    <location>
        <begin position="1"/>
        <end position="22"/>
    </location>
</feature>
<dbReference type="Proteomes" id="UP000243847">
    <property type="component" value="Chromosome sequence1"/>
</dbReference>
<dbReference type="InterPro" id="IPR002942">
    <property type="entry name" value="S4_RNA-bd"/>
</dbReference>
<name>A0A173LWK3_9MICO</name>
<dbReference type="CDD" id="cd00165">
    <property type="entry name" value="S4"/>
    <property type="match status" value="1"/>
</dbReference>
<dbReference type="InterPro" id="IPR050343">
    <property type="entry name" value="RsuA_PseudoU_synthase"/>
</dbReference>
<evidence type="ECO:0000313" key="9">
    <source>
        <dbReference type="Proteomes" id="UP000243847"/>
    </source>
</evidence>